<gene>
    <name evidence="1" type="ORF">HELGO_WM2917</name>
</gene>
<accession>A0A6S6S8N6</accession>
<sequence length="145" mass="16601">MSSLMVNAHLVQHQFNLANRIIRKETITMKLKQSVNVLLIALFVWSFQSSTVHFQHHEIEEVVECSTCHTFEKLNLAHHSTSVIIVNENLAIKARKHVEKVVIKSRFDYRGKAEYKLVDIVGNRQYAVVTIPLGYLSTAPPYTTV</sequence>
<dbReference type="AlphaFoldDB" id="A0A6S6S8N6"/>
<organism evidence="1">
    <name type="scientific">uncultured Sulfurovum sp</name>
    <dbReference type="NCBI Taxonomy" id="269237"/>
    <lineage>
        <taxon>Bacteria</taxon>
        <taxon>Pseudomonadati</taxon>
        <taxon>Campylobacterota</taxon>
        <taxon>Epsilonproteobacteria</taxon>
        <taxon>Campylobacterales</taxon>
        <taxon>Sulfurovaceae</taxon>
        <taxon>Sulfurovum</taxon>
        <taxon>environmental samples</taxon>
    </lineage>
</organism>
<name>A0A6S6S8N6_9BACT</name>
<reference evidence="1" key="1">
    <citation type="submission" date="2020-01" db="EMBL/GenBank/DDBJ databases">
        <authorList>
            <person name="Meier V. D."/>
            <person name="Meier V D."/>
        </authorList>
    </citation>
    <scope>NUCLEOTIDE SEQUENCE</scope>
    <source>
        <strain evidence="1">HLG_WM_MAG_01</strain>
    </source>
</reference>
<dbReference type="EMBL" id="CACVAS010000036">
    <property type="protein sequence ID" value="CAA6804753.1"/>
    <property type="molecule type" value="Genomic_DNA"/>
</dbReference>
<protein>
    <submittedName>
        <fullName evidence="1">Uncharacterized protein</fullName>
    </submittedName>
</protein>
<proteinExistence type="predicted"/>
<evidence type="ECO:0000313" key="1">
    <source>
        <dbReference type="EMBL" id="CAA6804753.1"/>
    </source>
</evidence>